<name>A0A9Q9W5S2_CYPCA</name>
<accession>A0A9Q9W5S2</accession>
<evidence type="ECO:0000256" key="8">
    <source>
        <dbReference type="ARBA" id="ARBA00023136"/>
    </source>
</evidence>
<evidence type="ECO:0000256" key="7">
    <source>
        <dbReference type="ARBA" id="ARBA00022989"/>
    </source>
</evidence>
<dbReference type="PANTHER" id="PTHR47982">
    <property type="entry name" value="PROLINE-RICH RECEPTOR-LIKE PROTEIN KINASE PERK4"/>
    <property type="match status" value="1"/>
</dbReference>
<dbReference type="KEGG" id="ccar:122134625"/>
<evidence type="ECO:0000256" key="10">
    <source>
        <dbReference type="SAM" id="MobiDB-lite"/>
    </source>
</evidence>
<evidence type="ECO:0000256" key="9">
    <source>
        <dbReference type="PROSITE-ProRule" id="PRU10141"/>
    </source>
</evidence>
<dbReference type="AlphaFoldDB" id="A0A9Q9W5S2"/>
<dbReference type="RefSeq" id="XP_042577352.1">
    <property type="nucleotide sequence ID" value="XM_042721418.1"/>
</dbReference>
<evidence type="ECO:0000256" key="3">
    <source>
        <dbReference type="ARBA" id="ARBA00022679"/>
    </source>
</evidence>
<keyword evidence="3" id="KW-0808">Transferase</keyword>
<evidence type="ECO:0000259" key="11">
    <source>
        <dbReference type="PROSITE" id="PS50011"/>
    </source>
</evidence>
<keyword evidence="6 9" id="KW-0067">ATP-binding</keyword>
<comment type="subcellular location">
    <subcellularLocation>
        <location evidence="1">Cell envelope</location>
    </subcellularLocation>
    <subcellularLocation>
        <location evidence="2">Endomembrane system</location>
    </subcellularLocation>
</comment>
<dbReference type="InterPro" id="IPR047117">
    <property type="entry name" value="PERK1-13-like"/>
</dbReference>
<dbReference type="PROSITE" id="PS50011">
    <property type="entry name" value="PROTEIN_KINASE_DOM"/>
    <property type="match status" value="1"/>
</dbReference>
<evidence type="ECO:0000313" key="12">
    <source>
        <dbReference type="RefSeq" id="XP_042577352.1"/>
    </source>
</evidence>
<dbReference type="OrthoDB" id="8961570at2759"/>
<proteinExistence type="predicted"/>
<dbReference type="Pfam" id="PF00069">
    <property type="entry name" value="Pkinase"/>
    <property type="match status" value="1"/>
</dbReference>
<keyword evidence="7" id="KW-1133">Transmembrane helix</keyword>
<evidence type="ECO:0000256" key="4">
    <source>
        <dbReference type="ARBA" id="ARBA00022692"/>
    </source>
</evidence>
<evidence type="ECO:0000256" key="1">
    <source>
        <dbReference type="ARBA" id="ARBA00004196"/>
    </source>
</evidence>
<reference evidence="12" key="1">
    <citation type="submission" date="2025-08" db="UniProtKB">
        <authorList>
            <consortium name="RefSeq"/>
        </authorList>
    </citation>
    <scope>IDENTIFICATION</scope>
    <source>
        <tissue evidence="12">Muscle</tissue>
    </source>
</reference>
<sequence>MDVICLDDSSSISGIGESEVDSSMDFQPKRSRSLGRCTDQSVVRGLGSGQHAGRSESADQVPEQSASGYTPPELVAEKPIQEGIGSAEKDRCPQNQVFYVSSNVVTILPSLYVPRLPYVDESQIHFKEENLLGEGAFGRVYRGYFQGTPAAIKKILYGTAGLPDQDIQHEILVSLRLSHPNIVRLMAAARTDNAFLLANEYIHGTTLEDALHNDQFLC</sequence>
<feature type="region of interest" description="Disordered" evidence="10">
    <location>
        <begin position="1"/>
        <end position="75"/>
    </location>
</feature>
<feature type="binding site" evidence="9">
    <location>
        <position position="154"/>
    </location>
    <ligand>
        <name>ATP</name>
        <dbReference type="ChEBI" id="CHEBI:30616"/>
    </ligand>
</feature>
<dbReference type="GO" id="GO:0005524">
    <property type="term" value="F:ATP binding"/>
    <property type="evidence" value="ECO:0007669"/>
    <property type="project" value="UniProtKB-UniRule"/>
</dbReference>
<dbReference type="Proteomes" id="UP001155660">
    <property type="component" value="Chromosome B3"/>
</dbReference>
<keyword evidence="4" id="KW-0812">Transmembrane</keyword>
<protein>
    <submittedName>
        <fullName evidence="12">Probable receptor-like protein kinase At2g42960</fullName>
    </submittedName>
</protein>
<dbReference type="GeneID" id="122134625"/>
<dbReference type="PANTHER" id="PTHR47982:SF44">
    <property type="entry name" value="PROLINE-RICH RECEPTOR-LIKE PROTEIN KINASE PERK13-RELATED"/>
    <property type="match status" value="1"/>
</dbReference>
<keyword evidence="5 9" id="KW-0547">Nucleotide-binding</keyword>
<evidence type="ECO:0000256" key="6">
    <source>
        <dbReference type="ARBA" id="ARBA00022840"/>
    </source>
</evidence>
<dbReference type="GO" id="GO:0012505">
    <property type="term" value="C:endomembrane system"/>
    <property type="evidence" value="ECO:0007669"/>
    <property type="project" value="UniProtKB-SubCell"/>
</dbReference>
<evidence type="ECO:0000256" key="2">
    <source>
        <dbReference type="ARBA" id="ARBA00004308"/>
    </source>
</evidence>
<gene>
    <name evidence="12" type="primary">LOC122134625</name>
</gene>
<organism evidence="12">
    <name type="scientific">Cyprinus carpio</name>
    <name type="common">Common carp</name>
    <dbReference type="NCBI Taxonomy" id="7962"/>
    <lineage>
        <taxon>Eukaryota</taxon>
        <taxon>Metazoa</taxon>
        <taxon>Chordata</taxon>
        <taxon>Craniata</taxon>
        <taxon>Vertebrata</taxon>
        <taxon>Euteleostomi</taxon>
        <taxon>Actinopterygii</taxon>
        <taxon>Neopterygii</taxon>
        <taxon>Teleostei</taxon>
        <taxon>Ostariophysi</taxon>
        <taxon>Cypriniformes</taxon>
        <taxon>Cyprinidae</taxon>
        <taxon>Cyprininae</taxon>
        <taxon>Cyprinus</taxon>
    </lineage>
</organism>
<dbReference type="InterPro" id="IPR017441">
    <property type="entry name" value="Protein_kinase_ATP_BS"/>
</dbReference>
<keyword evidence="8" id="KW-0472">Membrane</keyword>
<dbReference type="PROSITE" id="PS00107">
    <property type="entry name" value="PROTEIN_KINASE_ATP"/>
    <property type="match status" value="1"/>
</dbReference>
<feature type="domain" description="Protein kinase" evidence="11">
    <location>
        <begin position="126"/>
        <end position="218"/>
    </location>
</feature>
<dbReference type="InterPro" id="IPR000719">
    <property type="entry name" value="Prot_kinase_dom"/>
</dbReference>
<evidence type="ECO:0000256" key="5">
    <source>
        <dbReference type="ARBA" id="ARBA00022741"/>
    </source>
</evidence>
<dbReference type="GO" id="GO:0004672">
    <property type="term" value="F:protein kinase activity"/>
    <property type="evidence" value="ECO:0007669"/>
    <property type="project" value="InterPro"/>
</dbReference>
<feature type="compositionally biased region" description="Low complexity" evidence="10">
    <location>
        <begin position="8"/>
        <end position="23"/>
    </location>
</feature>